<name>A0AAW1MYJ5_POPJA</name>
<dbReference type="InterPro" id="IPR017996">
    <property type="entry name" value="MRJP/yellow-related"/>
</dbReference>
<comment type="similarity">
    <text evidence="2">Belongs to the major royal jelly protein family.</text>
</comment>
<dbReference type="Proteomes" id="UP001458880">
    <property type="component" value="Unassembled WGS sequence"/>
</dbReference>
<comment type="caution">
    <text evidence="5">The sequence shown here is derived from an EMBL/GenBank/DDBJ whole genome shotgun (WGS) entry which is preliminary data.</text>
</comment>
<dbReference type="SUPFAM" id="SSF101898">
    <property type="entry name" value="NHL repeat"/>
    <property type="match status" value="1"/>
</dbReference>
<evidence type="ECO:0000256" key="4">
    <source>
        <dbReference type="ARBA" id="ARBA00022729"/>
    </source>
</evidence>
<dbReference type="PANTHER" id="PTHR10009">
    <property type="entry name" value="PROTEIN YELLOW-RELATED"/>
    <property type="match status" value="1"/>
</dbReference>
<evidence type="ECO:0000256" key="2">
    <source>
        <dbReference type="ARBA" id="ARBA00009127"/>
    </source>
</evidence>
<comment type="subcellular location">
    <subcellularLocation>
        <location evidence="1">Secreted</location>
    </subcellularLocation>
</comment>
<reference evidence="5 6" key="1">
    <citation type="journal article" date="2024" name="BMC Genomics">
        <title>De novo assembly and annotation of Popillia japonica's genome with initial clues to its potential as an invasive pest.</title>
        <authorList>
            <person name="Cucini C."/>
            <person name="Boschi S."/>
            <person name="Funari R."/>
            <person name="Cardaioli E."/>
            <person name="Iannotti N."/>
            <person name="Marturano G."/>
            <person name="Paoli F."/>
            <person name="Bruttini M."/>
            <person name="Carapelli A."/>
            <person name="Frati F."/>
            <person name="Nardi F."/>
        </authorList>
    </citation>
    <scope>NUCLEOTIDE SEQUENCE [LARGE SCALE GENOMIC DNA]</scope>
    <source>
        <strain evidence="5">DMR45628</strain>
    </source>
</reference>
<evidence type="ECO:0000256" key="3">
    <source>
        <dbReference type="ARBA" id="ARBA00022525"/>
    </source>
</evidence>
<keyword evidence="6" id="KW-1185">Reference proteome</keyword>
<dbReference type="PANTHER" id="PTHR10009:SF18">
    <property type="entry name" value="PROTEIN YELLOW-LIKE PROTEIN"/>
    <property type="match status" value="1"/>
</dbReference>
<accession>A0AAW1MYJ5</accession>
<proteinExistence type="inferred from homology"/>
<dbReference type="Gene3D" id="2.120.10.30">
    <property type="entry name" value="TolB, C-terminal domain"/>
    <property type="match status" value="1"/>
</dbReference>
<keyword evidence="4" id="KW-0732">Signal</keyword>
<evidence type="ECO:0000256" key="1">
    <source>
        <dbReference type="ARBA" id="ARBA00004613"/>
    </source>
</evidence>
<keyword evidence="3" id="KW-0964">Secreted</keyword>
<dbReference type="InterPro" id="IPR011042">
    <property type="entry name" value="6-blade_b-propeller_TolB-like"/>
</dbReference>
<dbReference type="AlphaFoldDB" id="A0AAW1MYJ5"/>
<gene>
    <name evidence="5" type="ORF">QE152_g4456</name>
</gene>
<dbReference type="EMBL" id="JASPKY010000022">
    <property type="protein sequence ID" value="KAK9752196.1"/>
    <property type="molecule type" value="Genomic_DNA"/>
</dbReference>
<dbReference type="GO" id="GO:0005576">
    <property type="term" value="C:extracellular region"/>
    <property type="evidence" value="ECO:0007669"/>
    <property type="project" value="UniProtKB-SubCell"/>
</dbReference>
<protein>
    <submittedName>
        <fullName evidence="5">Major royal jelly protein</fullName>
    </submittedName>
</protein>
<evidence type="ECO:0000313" key="6">
    <source>
        <dbReference type="Proteomes" id="UP001458880"/>
    </source>
</evidence>
<dbReference type="Pfam" id="PF03022">
    <property type="entry name" value="MRJP"/>
    <property type="match status" value="1"/>
</dbReference>
<organism evidence="5 6">
    <name type="scientific">Popillia japonica</name>
    <name type="common">Japanese beetle</name>
    <dbReference type="NCBI Taxonomy" id="7064"/>
    <lineage>
        <taxon>Eukaryota</taxon>
        <taxon>Metazoa</taxon>
        <taxon>Ecdysozoa</taxon>
        <taxon>Arthropoda</taxon>
        <taxon>Hexapoda</taxon>
        <taxon>Insecta</taxon>
        <taxon>Pterygota</taxon>
        <taxon>Neoptera</taxon>
        <taxon>Endopterygota</taxon>
        <taxon>Coleoptera</taxon>
        <taxon>Polyphaga</taxon>
        <taxon>Scarabaeiformia</taxon>
        <taxon>Scarabaeidae</taxon>
        <taxon>Rutelinae</taxon>
        <taxon>Popillia</taxon>
    </lineage>
</organism>
<evidence type="ECO:0000313" key="5">
    <source>
        <dbReference type="EMBL" id="KAK9752196.1"/>
    </source>
</evidence>
<sequence>MQLLLKIISTLILTVTVLPHISLSWDLSVLKISPTYYASDVAVYKNRAFLALPRSSCFNNLTNPTLVEVPWFSEGKYGLFRKKMYPHYKEQKWGSCKDHQDVISVDLDARKAKLWVLDRGNQNCLPKIVIYNLHYNTIGQSCKLSDDLVVGEKLSALVVDPIEDKMGKKAYIGGLDNYILIFCLRGLKLWKIKVLSPLNFDLVISTSSLTISTKRSVLFLTGTTDINLHSFNLTNLKDYHEIYSNKKEVYLQMNVTTIGEKLGPSSGMIADSGSGLYYYLIRDYAIVKWNSSRPFIAENHDVLIQSYETLPYVSQIFYGPKDTIWALVNPSKPQTCQDIKRSAIFPDETSTKLKTRVIKLGQR</sequence>